<dbReference type="EMBL" id="VSSQ01039801">
    <property type="protein sequence ID" value="MPM92924.1"/>
    <property type="molecule type" value="Genomic_DNA"/>
</dbReference>
<name>A0A645DTT6_9ZZZZ</name>
<sequence length="42" mass="4536">MFISGTPMYQPDKFTGVAFPLDNGSDDLSQGHIIPLVENIVA</sequence>
<comment type="caution">
    <text evidence="1">The sequence shown here is derived from an EMBL/GenBank/DDBJ whole genome shotgun (WGS) entry which is preliminary data.</text>
</comment>
<gene>
    <name evidence="1" type="ORF">SDC9_140060</name>
</gene>
<accession>A0A645DTT6</accession>
<evidence type="ECO:0000313" key="1">
    <source>
        <dbReference type="EMBL" id="MPM92924.1"/>
    </source>
</evidence>
<dbReference type="AlphaFoldDB" id="A0A645DTT6"/>
<reference evidence="1" key="1">
    <citation type="submission" date="2019-08" db="EMBL/GenBank/DDBJ databases">
        <authorList>
            <person name="Kucharzyk K."/>
            <person name="Murdoch R.W."/>
            <person name="Higgins S."/>
            <person name="Loffler F."/>
        </authorList>
    </citation>
    <scope>NUCLEOTIDE SEQUENCE</scope>
</reference>
<organism evidence="1">
    <name type="scientific">bioreactor metagenome</name>
    <dbReference type="NCBI Taxonomy" id="1076179"/>
    <lineage>
        <taxon>unclassified sequences</taxon>
        <taxon>metagenomes</taxon>
        <taxon>ecological metagenomes</taxon>
    </lineage>
</organism>
<proteinExistence type="predicted"/>
<protein>
    <submittedName>
        <fullName evidence="1">Uncharacterized protein</fullName>
    </submittedName>
</protein>